<dbReference type="InterPro" id="IPR006204">
    <property type="entry name" value="GHMP_kinase_N_dom"/>
</dbReference>
<sequence>MIRSQAAGKLFVAGEYAVVEPGNPSVLVAVDRFVSVELTPSVDQGRIHSDQYGRQPLVWRRDAGRIVLERQDRPADYVPVAIDTVERFAAERGTSLSFYELAITSELDDVNGRKFGLGSSAAVTVATVRAVAEYYGLDLTPLEVFKLSLLATIDVNPRASGGDIAASVFGGWIAYSAPDREALAARLRTESVAAIVGSDWPDLSVRRVSAPRSLRLVVGWTGEPASTSRYVSELSGRQWRQSAHYERFLDASGACVSGLIAALDADDAPGALRSIRTARGLLSELSTAASLNIETPELAALCRAAEAVGGAGKPSGAGGGDCGIALLPAEADLAPLLRRWEQEDIRHLALQVHPPEGEPE</sequence>
<dbReference type="Gene3D" id="3.30.230.10">
    <property type="match status" value="1"/>
</dbReference>
<dbReference type="GO" id="GO:0019287">
    <property type="term" value="P:isopentenyl diphosphate biosynthetic process, mevalonate pathway"/>
    <property type="evidence" value="ECO:0007669"/>
    <property type="project" value="UniProtKB-UniPathway"/>
</dbReference>
<evidence type="ECO:0000256" key="3">
    <source>
        <dbReference type="ARBA" id="ARBA00022679"/>
    </source>
</evidence>
<dbReference type="AlphaFoldDB" id="A0A8J2TV54"/>
<dbReference type="EMBL" id="BMFY01000001">
    <property type="protein sequence ID" value="GGA02372.1"/>
    <property type="molecule type" value="Genomic_DNA"/>
</dbReference>
<protein>
    <recommendedName>
        <fullName evidence="2">phosphomevalonate kinase</fullName>
        <ecNumber evidence="2">2.7.4.2</ecNumber>
    </recommendedName>
</protein>
<evidence type="ECO:0000259" key="8">
    <source>
        <dbReference type="Pfam" id="PF08544"/>
    </source>
</evidence>
<keyword evidence="4" id="KW-0547">Nucleotide-binding</keyword>
<comment type="caution">
    <text evidence="9">The sequence shown here is derived from an EMBL/GenBank/DDBJ whole genome shotgun (WGS) entry which is preliminary data.</text>
</comment>
<dbReference type="SUPFAM" id="SSF54211">
    <property type="entry name" value="Ribosomal protein S5 domain 2-like"/>
    <property type="match status" value="1"/>
</dbReference>
<dbReference type="GO" id="GO:0005524">
    <property type="term" value="F:ATP binding"/>
    <property type="evidence" value="ECO:0007669"/>
    <property type="project" value="UniProtKB-KW"/>
</dbReference>
<keyword evidence="6" id="KW-0067">ATP-binding</keyword>
<evidence type="ECO:0000256" key="4">
    <source>
        <dbReference type="ARBA" id="ARBA00022741"/>
    </source>
</evidence>
<dbReference type="PANTHER" id="PTHR31814:SF2">
    <property type="entry name" value="PHOSPHOMEVALONATE KINASE"/>
    <property type="match status" value="1"/>
</dbReference>
<dbReference type="GO" id="GO:0004631">
    <property type="term" value="F:phosphomevalonate kinase activity"/>
    <property type="evidence" value="ECO:0007669"/>
    <property type="project" value="UniProtKB-EC"/>
</dbReference>
<feature type="domain" description="GHMP kinase N-terminal" evidence="7">
    <location>
        <begin position="84"/>
        <end position="171"/>
    </location>
</feature>
<evidence type="ECO:0000313" key="9">
    <source>
        <dbReference type="EMBL" id="GGA02372.1"/>
    </source>
</evidence>
<dbReference type="InterPro" id="IPR005917">
    <property type="entry name" value="Pmev_kinase_bact"/>
</dbReference>
<dbReference type="PANTHER" id="PTHR31814">
    <property type="match status" value="1"/>
</dbReference>
<dbReference type="InterPro" id="IPR036554">
    <property type="entry name" value="GHMP_kinase_C_sf"/>
</dbReference>
<dbReference type="NCBIfam" id="TIGR01220">
    <property type="entry name" value="Pmev_kin_Gr_pos"/>
    <property type="match status" value="1"/>
</dbReference>
<evidence type="ECO:0000313" key="10">
    <source>
        <dbReference type="Proteomes" id="UP000616114"/>
    </source>
</evidence>
<dbReference type="Proteomes" id="UP000616114">
    <property type="component" value="Unassembled WGS sequence"/>
</dbReference>
<evidence type="ECO:0000256" key="1">
    <source>
        <dbReference type="ARBA" id="ARBA00005017"/>
    </source>
</evidence>
<evidence type="ECO:0000256" key="2">
    <source>
        <dbReference type="ARBA" id="ARBA00012958"/>
    </source>
</evidence>
<reference evidence="9" key="1">
    <citation type="journal article" date="2014" name="Int. J. Syst. Evol. Microbiol.">
        <title>Complete genome sequence of Corynebacterium casei LMG S-19264T (=DSM 44701T), isolated from a smear-ripened cheese.</title>
        <authorList>
            <consortium name="US DOE Joint Genome Institute (JGI-PGF)"/>
            <person name="Walter F."/>
            <person name="Albersmeier A."/>
            <person name="Kalinowski J."/>
            <person name="Ruckert C."/>
        </authorList>
    </citation>
    <scope>NUCLEOTIDE SEQUENCE</scope>
    <source>
        <strain evidence="9">CGMCC 1.12785</strain>
    </source>
</reference>
<proteinExistence type="predicted"/>
<dbReference type="Pfam" id="PF08544">
    <property type="entry name" value="GHMP_kinases_C"/>
    <property type="match status" value="1"/>
</dbReference>
<accession>A0A8J2TV54</accession>
<evidence type="ECO:0000256" key="5">
    <source>
        <dbReference type="ARBA" id="ARBA00022777"/>
    </source>
</evidence>
<dbReference type="Gene3D" id="3.30.70.890">
    <property type="entry name" value="GHMP kinase, C-terminal domain"/>
    <property type="match status" value="1"/>
</dbReference>
<dbReference type="InterPro" id="IPR035102">
    <property type="entry name" value="Phosphomevalonate_kinase"/>
</dbReference>
<name>A0A8J2TV54_9MICO</name>
<gene>
    <name evidence="9" type="ORF">GCM10011333_01150</name>
</gene>
<dbReference type="Pfam" id="PF00288">
    <property type="entry name" value="GHMP_kinases_N"/>
    <property type="match status" value="1"/>
</dbReference>
<keyword evidence="5 9" id="KW-0418">Kinase</keyword>
<organism evidence="9 10">
    <name type="scientific">Sediminivirga luteola</name>
    <dbReference type="NCBI Taxonomy" id="1774748"/>
    <lineage>
        <taxon>Bacteria</taxon>
        <taxon>Bacillati</taxon>
        <taxon>Actinomycetota</taxon>
        <taxon>Actinomycetes</taxon>
        <taxon>Micrococcales</taxon>
        <taxon>Brevibacteriaceae</taxon>
        <taxon>Sediminivirga</taxon>
    </lineage>
</organism>
<keyword evidence="3" id="KW-0808">Transferase</keyword>
<dbReference type="InterPro" id="IPR014721">
    <property type="entry name" value="Ribsml_uS5_D2-typ_fold_subgr"/>
</dbReference>
<dbReference type="RefSeq" id="WP_188548977.1">
    <property type="nucleotide sequence ID" value="NZ_BMFY01000001.1"/>
</dbReference>
<evidence type="ECO:0000256" key="6">
    <source>
        <dbReference type="ARBA" id="ARBA00022840"/>
    </source>
</evidence>
<reference evidence="9" key="2">
    <citation type="submission" date="2020-09" db="EMBL/GenBank/DDBJ databases">
        <authorList>
            <person name="Sun Q."/>
            <person name="Zhou Y."/>
        </authorList>
    </citation>
    <scope>NUCLEOTIDE SEQUENCE</scope>
    <source>
        <strain evidence="9">CGMCC 1.12785</strain>
    </source>
</reference>
<dbReference type="InterPro" id="IPR020568">
    <property type="entry name" value="Ribosomal_Su5_D2-typ_SF"/>
</dbReference>
<keyword evidence="10" id="KW-1185">Reference proteome</keyword>
<feature type="domain" description="GHMP kinase C-terminal" evidence="8">
    <location>
        <begin position="283"/>
        <end position="341"/>
    </location>
</feature>
<evidence type="ECO:0000259" key="7">
    <source>
        <dbReference type="Pfam" id="PF00288"/>
    </source>
</evidence>
<dbReference type="SUPFAM" id="SSF55060">
    <property type="entry name" value="GHMP Kinase, C-terminal domain"/>
    <property type="match status" value="1"/>
</dbReference>
<comment type="pathway">
    <text evidence="1">Isoprenoid biosynthesis; isopentenyl diphosphate biosynthesis via mevalonate pathway; isopentenyl diphosphate from (R)-mevalonate: step 2/3.</text>
</comment>
<dbReference type="InterPro" id="IPR013750">
    <property type="entry name" value="GHMP_kinase_C_dom"/>
</dbReference>
<dbReference type="UniPathway" id="UPA00057">
    <property type="reaction ID" value="UER00099"/>
</dbReference>
<dbReference type="EC" id="2.7.4.2" evidence="2"/>